<proteinExistence type="predicted"/>
<sequence>MERSAAAIDTRQKEPPPPRALAEGEISREGMWEGEAMGGVNMHRLERKIVLKEKKPCSCRRRDKSRRDVGKGGDGRGRGGGGS</sequence>
<evidence type="ECO:0000313" key="2">
    <source>
        <dbReference type="EMBL" id="ETN86987.1"/>
    </source>
</evidence>
<accession>W2U0Z5</accession>
<organism evidence="2 3">
    <name type="scientific">Necator americanus</name>
    <name type="common">Human hookworm</name>
    <dbReference type="NCBI Taxonomy" id="51031"/>
    <lineage>
        <taxon>Eukaryota</taxon>
        <taxon>Metazoa</taxon>
        <taxon>Ecdysozoa</taxon>
        <taxon>Nematoda</taxon>
        <taxon>Chromadorea</taxon>
        <taxon>Rhabditida</taxon>
        <taxon>Rhabditina</taxon>
        <taxon>Rhabditomorpha</taxon>
        <taxon>Strongyloidea</taxon>
        <taxon>Ancylostomatidae</taxon>
        <taxon>Bunostominae</taxon>
        <taxon>Necator</taxon>
    </lineage>
</organism>
<protein>
    <submittedName>
        <fullName evidence="2">Uncharacterized protein</fullName>
    </submittedName>
</protein>
<evidence type="ECO:0000256" key="1">
    <source>
        <dbReference type="SAM" id="MobiDB-lite"/>
    </source>
</evidence>
<reference evidence="3" key="1">
    <citation type="journal article" date="2014" name="Nat. Genet.">
        <title>Genome of the human hookworm Necator americanus.</title>
        <authorList>
            <person name="Tang Y.T."/>
            <person name="Gao X."/>
            <person name="Rosa B.A."/>
            <person name="Abubucker S."/>
            <person name="Hallsworth-Pepin K."/>
            <person name="Martin J."/>
            <person name="Tyagi R."/>
            <person name="Heizer E."/>
            <person name="Zhang X."/>
            <person name="Bhonagiri-Palsikar V."/>
            <person name="Minx P."/>
            <person name="Warren W.C."/>
            <person name="Wang Q."/>
            <person name="Zhan B."/>
            <person name="Hotez P.J."/>
            <person name="Sternberg P.W."/>
            <person name="Dougall A."/>
            <person name="Gaze S.T."/>
            <person name="Mulvenna J."/>
            <person name="Sotillo J."/>
            <person name="Ranganathan S."/>
            <person name="Rabelo E.M."/>
            <person name="Wilson R.K."/>
            <person name="Felgner P.L."/>
            <person name="Bethony J."/>
            <person name="Hawdon J.M."/>
            <person name="Gasser R.B."/>
            <person name="Loukas A."/>
            <person name="Mitreva M."/>
        </authorList>
    </citation>
    <scope>NUCLEOTIDE SEQUENCE [LARGE SCALE GENOMIC DNA]</scope>
</reference>
<keyword evidence="3" id="KW-1185">Reference proteome</keyword>
<evidence type="ECO:0000313" key="3">
    <source>
        <dbReference type="Proteomes" id="UP000053676"/>
    </source>
</evidence>
<feature type="region of interest" description="Disordered" evidence="1">
    <location>
        <begin position="1"/>
        <end position="30"/>
    </location>
</feature>
<feature type="region of interest" description="Disordered" evidence="1">
    <location>
        <begin position="56"/>
        <end position="83"/>
    </location>
</feature>
<dbReference type="KEGG" id="nai:NECAME_16004"/>
<dbReference type="Proteomes" id="UP000053676">
    <property type="component" value="Unassembled WGS sequence"/>
</dbReference>
<feature type="compositionally biased region" description="Basic and acidic residues" evidence="1">
    <location>
        <begin position="65"/>
        <end position="77"/>
    </location>
</feature>
<dbReference type="AlphaFoldDB" id="W2U0Z5"/>
<dbReference type="EMBL" id="KI657460">
    <property type="protein sequence ID" value="ETN86987.1"/>
    <property type="molecule type" value="Genomic_DNA"/>
</dbReference>
<name>W2U0Z5_NECAM</name>
<gene>
    <name evidence="2" type="ORF">NECAME_16004</name>
</gene>